<keyword evidence="2" id="KW-0732">Signal</keyword>
<accession>A0ABM7W830</accession>
<evidence type="ECO:0000256" key="2">
    <source>
        <dbReference type="SAM" id="SignalP"/>
    </source>
</evidence>
<feature type="chain" id="PRO_5045390630" description="FlgO domain-containing protein" evidence="2">
    <location>
        <begin position="19"/>
        <end position="258"/>
    </location>
</feature>
<feature type="region of interest" description="Disordered" evidence="1">
    <location>
        <begin position="228"/>
        <end position="258"/>
    </location>
</feature>
<dbReference type="PROSITE" id="PS51257">
    <property type="entry name" value="PROKAR_LIPOPROTEIN"/>
    <property type="match status" value="1"/>
</dbReference>
<evidence type="ECO:0000313" key="3">
    <source>
        <dbReference type="EMBL" id="BDD87060.1"/>
    </source>
</evidence>
<dbReference type="RefSeq" id="WP_284154103.1">
    <property type="nucleotide sequence ID" value="NZ_AP025516.1"/>
</dbReference>
<proteinExistence type="predicted"/>
<name>A0ABM7W830_9BACT</name>
<dbReference type="EMBL" id="AP025516">
    <property type="protein sequence ID" value="BDD87060.1"/>
    <property type="molecule type" value="Genomic_DNA"/>
</dbReference>
<dbReference type="Proteomes" id="UP000830055">
    <property type="component" value="Chromosome"/>
</dbReference>
<keyword evidence="4" id="KW-1185">Reference proteome</keyword>
<gene>
    <name evidence="3" type="ORF">DPPLL_14250</name>
</gene>
<evidence type="ECO:0000313" key="4">
    <source>
        <dbReference type="Proteomes" id="UP000830055"/>
    </source>
</evidence>
<feature type="signal peptide" evidence="2">
    <location>
        <begin position="1"/>
        <end position="18"/>
    </location>
</feature>
<evidence type="ECO:0000256" key="1">
    <source>
        <dbReference type="SAM" id="MobiDB-lite"/>
    </source>
</evidence>
<reference evidence="3 4" key="1">
    <citation type="submission" date="2022-01" db="EMBL/GenBank/DDBJ databases">
        <title>Desulfofustis limnae sp. nov., a novel mesophilic sulfate-reducing bacterium isolated from marsh soil.</title>
        <authorList>
            <person name="Watanabe M."/>
            <person name="Takahashi A."/>
            <person name="Kojima H."/>
            <person name="Fukui M."/>
        </authorList>
    </citation>
    <scope>NUCLEOTIDE SEQUENCE [LARGE SCALE GENOMIC DNA]</scope>
    <source>
        <strain evidence="3 4">PPLL</strain>
    </source>
</reference>
<sequence>MKAPIVAVVITLSALVFTSCSRVPEPATYDYTHQQKMQSGHHWDVLATDIATEINKALVLGGHVDAPVYVRPTCGSEDTPCTPAETSTFDEAFRDLLITRLVDLGVPTRSVPDPETIVVHYKAQPVYHHAYRMRTLKPGLLTSISAGIIVLRNAPWELATMAIAGGIDAINAAYTSLDRYEVVVTTSMIVKDRFLYRDTSIYYINSDDSWHYNTAAKPAEIKLIRGDNRAPTAPQEPDAPPAVPQAQHLEPLDSTTGI</sequence>
<evidence type="ECO:0008006" key="5">
    <source>
        <dbReference type="Google" id="ProtNLM"/>
    </source>
</evidence>
<organism evidence="3 4">
    <name type="scientific">Desulfofustis limnaeus</name>
    <dbReference type="NCBI Taxonomy" id="2740163"/>
    <lineage>
        <taxon>Bacteria</taxon>
        <taxon>Pseudomonadati</taxon>
        <taxon>Thermodesulfobacteriota</taxon>
        <taxon>Desulfobulbia</taxon>
        <taxon>Desulfobulbales</taxon>
        <taxon>Desulfocapsaceae</taxon>
        <taxon>Desulfofustis</taxon>
    </lineage>
</organism>
<protein>
    <recommendedName>
        <fullName evidence="5">FlgO domain-containing protein</fullName>
    </recommendedName>
</protein>